<name>A0ABD3KBI9_EUCGL</name>
<evidence type="ECO:0000313" key="3">
    <source>
        <dbReference type="Proteomes" id="UP001634007"/>
    </source>
</evidence>
<organism evidence="2 3">
    <name type="scientific">Eucalyptus globulus</name>
    <name type="common">Tasmanian blue gum</name>
    <dbReference type="NCBI Taxonomy" id="34317"/>
    <lineage>
        <taxon>Eukaryota</taxon>
        <taxon>Viridiplantae</taxon>
        <taxon>Streptophyta</taxon>
        <taxon>Embryophyta</taxon>
        <taxon>Tracheophyta</taxon>
        <taxon>Spermatophyta</taxon>
        <taxon>Magnoliopsida</taxon>
        <taxon>eudicotyledons</taxon>
        <taxon>Gunneridae</taxon>
        <taxon>Pentapetalae</taxon>
        <taxon>rosids</taxon>
        <taxon>malvids</taxon>
        <taxon>Myrtales</taxon>
        <taxon>Myrtaceae</taxon>
        <taxon>Myrtoideae</taxon>
        <taxon>Eucalypteae</taxon>
        <taxon>Eucalyptus</taxon>
    </lineage>
</organism>
<proteinExistence type="predicted"/>
<keyword evidence="3" id="KW-1185">Reference proteome</keyword>
<evidence type="ECO:0000256" key="1">
    <source>
        <dbReference type="SAM" id="MobiDB-lite"/>
    </source>
</evidence>
<evidence type="ECO:0000313" key="2">
    <source>
        <dbReference type="EMBL" id="KAL3737386.1"/>
    </source>
</evidence>
<dbReference type="InterPro" id="IPR040320">
    <property type="entry name" value="At4g37920-like"/>
</dbReference>
<dbReference type="PANTHER" id="PTHR31755:SF3">
    <property type="entry name" value="EXOCYST COMPLEX COMPONENT SEC6"/>
    <property type="match status" value="1"/>
</dbReference>
<protein>
    <submittedName>
        <fullName evidence="2">Uncharacterized protein</fullName>
    </submittedName>
</protein>
<dbReference type="AlphaFoldDB" id="A0ABD3KBI9"/>
<feature type="region of interest" description="Disordered" evidence="1">
    <location>
        <begin position="48"/>
        <end position="81"/>
    </location>
</feature>
<gene>
    <name evidence="2" type="ORF">ACJRO7_026193</name>
</gene>
<dbReference type="PANTHER" id="PTHR31755">
    <property type="entry name" value="FOLATE RECEPTOR-LIKE"/>
    <property type="match status" value="1"/>
</dbReference>
<sequence length="482" mass="54255">MAASISTSGYHALFLSLPRLSASKPSRTMDSSGSLSTVRGGSTLAGARARAGFPFPQSRRPIRASVSRQRRGPSLASSRGATESFFSGSQMLADPVRCQNFFLAAMADDTTVVPERSTLHDMPESEDSDNNPAATDGNEKDNSSDLSLDDNKMLRVCDKLIEVFLVDKPTPTDWRRLLAFSKEWSDIRPHFFRRCQERADNEDNPGMKHKLLRLGRKLKEVDEDVQRHDELLEVIRTAPSEINEVVARRRKDFTKEFFVHVHTVAESYYDNPSEQNAVAKLGNMCLAAVQAYDTATESIEALNTAELKFQDIINSPSLDAACKKIDNLAAKNELDSALVLMITKAWSAAKESNMMKDELVVVSSLFQVKDILYHLYVSARGNLQRLMPKEIRILKYLLTIEDPEQKASALKDAFTPGEELEGNDIDCLYTTPEKLHTWIRTVIDAYHFSREGTLIKEARDLMNPKIIEKLKELKKLVEDQYM</sequence>
<dbReference type="EMBL" id="JBJKBG010000006">
    <property type="protein sequence ID" value="KAL3737386.1"/>
    <property type="molecule type" value="Genomic_DNA"/>
</dbReference>
<comment type="caution">
    <text evidence="2">The sequence shown here is derived from an EMBL/GenBank/DDBJ whole genome shotgun (WGS) entry which is preliminary data.</text>
</comment>
<feature type="region of interest" description="Disordered" evidence="1">
    <location>
        <begin position="120"/>
        <end position="147"/>
    </location>
</feature>
<feature type="compositionally biased region" description="Basic and acidic residues" evidence="1">
    <location>
        <begin position="137"/>
        <end position="147"/>
    </location>
</feature>
<dbReference type="Proteomes" id="UP001634007">
    <property type="component" value="Unassembled WGS sequence"/>
</dbReference>
<reference evidence="2 3" key="1">
    <citation type="submission" date="2024-11" db="EMBL/GenBank/DDBJ databases">
        <title>Chromosome-level genome assembly of Eucalyptus globulus Labill. provides insights into its genome evolution.</title>
        <authorList>
            <person name="Li X."/>
        </authorList>
    </citation>
    <scope>NUCLEOTIDE SEQUENCE [LARGE SCALE GENOMIC DNA]</scope>
    <source>
        <strain evidence="2">CL2024</strain>
        <tissue evidence="2">Fresh tender leaves</tissue>
    </source>
</reference>
<accession>A0ABD3KBI9</accession>